<name>A0A926NW45_9HYPH</name>
<dbReference type="RefSeq" id="WP_190290131.1">
    <property type="nucleotide sequence ID" value="NZ_JABFCZ010000004.1"/>
</dbReference>
<dbReference type="SUPFAM" id="SSF159127">
    <property type="entry name" value="HupF/HypC-like"/>
    <property type="match status" value="1"/>
</dbReference>
<dbReference type="Gene3D" id="2.30.30.140">
    <property type="match status" value="1"/>
</dbReference>
<gene>
    <name evidence="2" type="primary">hypC</name>
    <name evidence="2" type="ORF">HK439_04255</name>
</gene>
<organism evidence="2 3">
    <name type="scientific">Roseibium aggregatum</name>
    <dbReference type="NCBI Taxonomy" id="187304"/>
    <lineage>
        <taxon>Bacteria</taxon>
        <taxon>Pseudomonadati</taxon>
        <taxon>Pseudomonadota</taxon>
        <taxon>Alphaproteobacteria</taxon>
        <taxon>Hyphomicrobiales</taxon>
        <taxon>Stappiaceae</taxon>
        <taxon>Roseibium</taxon>
    </lineage>
</organism>
<comment type="caution">
    <text evidence="2">The sequence shown here is derived from an EMBL/GenBank/DDBJ whole genome shotgun (WGS) entry which is preliminary data.</text>
</comment>
<dbReference type="PRINTS" id="PR00445">
    <property type="entry name" value="HUPFHYPC"/>
</dbReference>
<dbReference type="AlphaFoldDB" id="A0A926NW45"/>
<dbReference type="InterPro" id="IPR001109">
    <property type="entry name" value="Hydrogenase_HupF/HypC"/>
</dbReference>
<dbReference type="GO" id="GO:1902670">
    <property type="term" value="F:carbon dioxide binding"/>
    <property type="evidence" value="ECO:0007669"/>
    <property type="project" value="TreeGrafter"/>
</dbReference>
<evidence type="ECO:0000256" key="1">
    <source>
        <dbReference type="ARBA" id="ARBA00006018"/>
    </source>
</evidence>
<sequence length="106" mass="11471">MCIGVPMQVLSVSGLTARCRSRTAEQVIDLSLVGEVAPGTWLMVFLGAAREVLTEEAARQSADAIEALEMAMRGETDFEHLFADLIDREPTLPDFLQPAVAKPSNP</sequence>
<dbReference type="Pfam" id="PF01455">
    <property type="entry name" value="HupF_HypC"/>
    <property type="match status" value="1"/>
</dbReference>
<dbReference type="NCBIfam" id="TIGR00074">
    <property type="entry name" value="hypC_hupF"/>
    <property type="match status" value="1"/>
</dbReference>
<dbReference type="GO" id="GO:0051604">
    <property type="term" value="P:protein maturation"/>
    <property type="evidence" value="ECO:0007669"/>
    <property type="project" value="TreeGrafter"/>
</dbReference>
<reference evidence="2" key="1">
    <citation type="submission" date="2020-05" db="EMBL/GenBank/DDBJ databases">
        <title>Identification of trans-AT polyketide cluster in two marine bacteria, producers of a novel glutaramide-containing polyketide sesbanimide D and analogs.</title>
        <authorList>
            <person name="Kacar D."/>
            <person name="Rodriguez P."/>
            <person name="Canedo L."/>
            <person name="Gonzalez E."/>
            <person name="Galan B."/>
            <person name="De La Calle F."/>
            <person name="Garcia J.L."/>
        </authorList>
    </citation>
    <scope>NUCLEOTIDE SEQUENCE</scope>
    <source>
        <strain evidence="2">PHM038</strain>
    </source>
</reference>
<accession>A0A926NW45</accession>
<dbReference type="InterPro" id="IPR019812">
    <property type="entry name" value="Hydgase_assmbl_chp_CS"/>
</dbReference>
<dbReference type="PANTHER" id="PTHR35177">
    <property type="entry name" value="HYDROGENASE MATURATION FACTOR HYBG"/>
    <property type="match status" value="1"/>
</dbReference>
<proteinExistence type="inferred from homology"/>
<comment type="similarity">
    <text evidence="1">Belongs to the HupF/HypC family.</text>
</comment>
<evidence type="ECO:0000313" key="3">
    <source>
        <dbReference type="Proteomes" id="UP000598467"/>
    </source>
</evidence>
<evidence type="ECO:0000313" key="2">
    <source>
        <dbReference type="EMBL" id="MBD1545461.1"/>
    </source>
</evidence>
<dbReference type="PANTHER" id="PTHR35177:SF1">
    <property type="entry name" value="HYDROGENASE MATURATION FACTOR HYPC"/>
    <property type="match status" value="1"/>
</dbReference>
<dbReference type="GO" id="GO:0005506">
    <property type="term" value="F:iron ion binding"/>
    <property type="evidence" value="ECO:0007669"/>
    <property type="project" value="TreeGrafter"/>
</dbReference>
<dbReference type="PROSITE" id="PS01097">
    <property type="entry name" value="HUPF_HYPC"/>
    <property type="match status" value="1"/>
</dbReference>
<dbReference type="Proteomes" id="UP000598467">
    <property type="component" value="Unassembled WGS sequence"/>
</dbReference>
<dbReference type="EMBL" id="JABFCZ010000004">
    <property type="protein sequence ID" value="MBD1545461.1"/>
    <property type="molecule type" value="Genomic_DNA"/>
</dbReference>
<protein>
    <submittedName>
        <fullName evidence="2">HypC/HybG/HupF family hydrogenase formation chaperone</fullName>
    </submittedName>
</protein>